<gene>
    <name evidence="1" type="ORF">L2E82_33236</name>
</gene>
<name>A0ACB9BJK8_CICIN</name>
<dbReference type="Proteomes" id="UP001055811">
    <property type="component" value="Linkage Group LG06"/>
</dbReference>
<sequence>MDIDTPQFPVKRTVTSTGGTRFSTTPMIEEEEIEDRLHNMRTLSHDMPSHKQVFAPLAKLLGMYQIKSELENLSFIYTNPQDYTKVKRRVAELCKEQEKEIEEANKILIKKIEDDKFLDLMTVKAEVRSVCKEPYRPMHEIIFSTDDKPNLLSQVVKLPDFGVARVKAQTCVLILGNTSSKVGYVTAKEVRFIALFVQESVGHWVSSNRVRDPEKYTVKLSARFPSIKFVVPKKTDSLYPVFSGASIVAKGSLFWKLTSSTTTTGYDISGTLHILWSDGSKLVVPMDILDRWFKKFQERAKPDPEYLKGFAL</sequence>
<organism evidence="1 2">
    <name type="scientific">Cichorium intybus</name>
    <name type="common">Chicory</name>
    <dbReference type="NCBI Taxonomy" id="13427"/>
    <lineage>
        <taxon>Eukaryota</taxon>
        <taxon>Viridiplantae</taxon>
        <taxon>Streptophyta</taxon>
        <taxon>Embryophyta</taxon>
        <taxon>Tracheophyta</taxon>
        <taxon>Spermatophyta</taxon>
        <taxon>Magnoliopsida</taxon>
        <taxon>eudicotyledons</taxon>
        <taxon>Gunneridae</taxon>
        <taxon>Pentapetalae</taxon>
        <taxon>asterids</taxon>
        <taxon>campanulids</taxon>
        <taxon>Asterales</taxon>
        <taxon>Asteraceae</taxon>
        <taxon>Cichorioideae</taxon>
        <taxon>Cichorieae</taxon>
        <taxon>Cichoriinae</taxon>
        <taxon>Cichorium</taxon>
    </lineage>
</organism>
<comment type="caution">
    <text evidence="1">The sequence shown here is derived from an EMBL/GenBank/DDBJ whole genome shotgun (WGS) entry which is preliminary data.</text>
</comment>
<accession>A0ACB9BJK8</accession>
<reference evidence="2" key="1">
    <citation type="journal article" date="2022" name="Mol. Ecol. Resour.">
        <title>The genomes of chicory, endive, great burdock and yacon provide insights into Asteraceae palaeo-polyploidization history and plant inulin production.</title>
        <authorList>
            <person name="Fan W."/>
            <person name="Wang S."/>
            <person name="Wang H."/>
            <person name="Wang A."/>
            <person name="Jiang F."/>
            <person name="Liu H."/>
            <person name="Zhao H."/>
            <person name="Xu D."/>
            <person name="Zhang Y."/>
        </authorList>
    </citation>
    <scope>NUCLEOTIDE SEQUENCE [LARGE SCALE GENOMIC DNA]</scope>
    <source>
        <strain evidence="2">cv. Punajuju</strain>
    </source>
</reference>
<protein>
    <submittedName>
        <fullName evidence="1">Uncharacterized protein</fullName>
    </submittedName>
</protein>
<dbReference type="EMBL" id="CM042014">
    <property type="protein sequence ID" value="KAI3722206.1"/>
    <property type="molecule type" value="Genomic_DNA"/>
</dbReference>
<reference evidence="1 2" key="2">
    <citation type="journal article" date="2022" name="Mol. Ecol. Resour.">
        <title>The genomes of chicory, endive, great burdock and yacon provide insights into Asteraceae paleo-polyploidization history and plant inulin production.</title>
        <authorList>
            <person name="Fan W."/>
            <person name="Wang S."/>
            <person name="Wang H."/>
            <person name="Wang A."/>
            <person name="Jiang F."/>
            <person name="Liu H."/>
            <person name="Zhao H."/>
            <person name="Xu D."/>
            <person name="Zhang Y."/>
        </authorList>
    </citation>
    <scope>NUCLEOTIDE SEQUENCE [LARGE SCALE GENOMIC DNA]</scope>
    <source>
        <strain evidence="2">cv. Punajuju</strain>
        <tissue evidence="1">Leaves</tissue>
    </source>
</reference>
<evidence type="ECO:0000313" key="2">
    <source>
        <dbReference type="Proteomes" id="UP001055811"/>
    </source>
</evidence>
<keyword evidence="2" id="KW-1185">Reference proteome</keyword>
<proteinExistence type="predicted"/>
<evidence type="ECO:0000313" key="1">
    <source>
        <dbReference type="EMBL" id="KAI3722206.1"/>
    </source>
</evidence>